<dbReference type="InterPro" id="IPR038765">
    <property type="entry name" value="Papain-like_cys_pep_sf"/>
</dbReference>
<keyword evidence="8" id="KW-0479">Metal-binding</keyword>
<evidence type="ECO:0000256" key="13">
    <source>
        <dbReference type="PROSITE-ProRule" id="PRU00731"/>
    </source>
</evidence>
<accession>A0AAD7Z8S7</accession>
<dbReference type="SUPFAM" id="SSF143503">
    <property type="entry name" value="PUG domain-like"/>
    <property type="match status" value="1"/>
</dbReference>
<dbReference type="InterPro" id="IPR050883">
    <property type="entry name" value="PNGase"/>
</dbReference>
<evidence type="ECO:0000256" key="7">
    <source>
        <dbReference type="ARBA" id="ARBA00022490"/>
    </source>
</evidence>
<feature type="compositionally biased region" description="Low complexity" evidence="14">
    <location>
        <begin position="107"/>
        <end position="116"/>
    </location>
</feature>
<evidence type="ECO:0000256" key="2">
    <source>
        <dbReference type="ARBA" id="ARBA00001947"/>
    </source>
</evidence>
<name>A0AAD7Z8S7_DIPPU</name>
<evidence type="ECO:0000256" key="3">
    <source>
        <dbReference type="ARBA" id="ARBA00004496"/>
    </source>
</evidence>
<dbReference type="Gene3D" id="3.10.620.30">
    <property type="match status" value="1"/>
</dbReference>
<evidence type="ECO:0000256" key="9">
    <source>
        <dbReference type="ARBA" id="ARBA00022801"/>
    </source>
</evidence>
<dbReference type="PANTHER" id="PTHR12143">
    <property type="entry name" value="PEPTIDE N-GLYCANASE PNGASE -RELATED"/>
    <property type="match status" value="1"/>
</dbReference>
<dbReference type="SUPFAM" id="SSF54001">
    <property type="entry name" value="Cysteine proteinases"/>
    <property type="match status" value="1"/>
</dbReference>
<dbReference type="PANTHER" id="PTHR12143:SF19">
    <property type="entry name" value="PEPTIDE-N(4)-(N-ACETYL-BETA-GLUCOSAMINYL)ASPARAGINE AMIDASE"/>
    <property type="match status" value="1"/>
</dbReference>
<keyword evidence="7" id="KW-0963">Cytoplasm</keyword>
<feature type="domain" description="PAW" evidence="15">
    <location>
        <begin position="423"/>
        <end position="623"/>
    </location>
</feature>
<dbReference type="InterPro" id="IPR006588">
    <property type="entry name" value="Peptide_N_glycanase_PAW_dom"/>
</dbReference>
<dbReference type="InterPro" id="IPR036339">
    <property type="entry name" value="PUB-like_dom_sf"/>
</dbReference>
<evidence type="ECO:0000256" key="8">
    <source>
        <dbReference type="ARBA" id="ARBA00022723"/>
    </source>
</evidence>
<evidence type="ECO:0000256" key="1">
    <source>
        <dbReference type="ARBA" id="ARBA00001650"/>
    </source>
</evidence>
<dbReference type="Pfam" id="PF09409">
    <property type="entry name" value="PUB"/>
    <property type="match status" value="1"/>
</dbReference>
<dbReference type="Gene3D" id="2.20.25.10">
    <property type="match status" value="1"/>
</dbReference>
<evidence type="ECO:0000256" key="12">
    <source>
        <dbReference type="ARBA" id="ARBA00032901"/>
    </source>
</evidence>
<evidence type="ECO:0000313" key="16">
    <source>
        <dbReference type="EMBL" id="KAJ9576021.1"/>
    </source>
</evidence>
<evidence type="ECO:0000256" key="11">
    <source>
        <dbReference type="ARBA" id="ARBA00024870"/>
    </source>
</evidence>
<evidence type="ECO:0000259" key="15">
    <source>
        <dbReference type="PROSITE" id="PS51398"/>
    </source>
</evidence>
<comment type="function">
    <text evidence="11">Specifically deglycosylates the denatured form of N-linked glycoproteins in the cytoplasm and assists their proteasome-mediated degradation. Cleaves the beta-aspartyl-glucosamine (GlcNAc) of the glycan and the amide side chain of Asn, converting Asn to Asp. Prefers proteins containing high-mannose over those bearing complex type oligosaccharides. Can recognize misfolded proteins in the endoplasmic reticulum that are exported to the cytosol to be destroyed and deglycosylate them, while it has no activity toward native proteins. Deglycosylation is a prerequisite for subsequent proteasome-mediated degradation of some, but not all, misfolded glycoproteins.</text>
</comment>
<proteinExistence type="inferred from homology"/>
<dbReference type="SMART" id="SM00460">
    <property type="entry name" value="TGc"/>
    <property type="match status" value="1"/>
</dbReference>
<dbReference type="SUPFAM" id="SSF49785">
    <property type="entry name" value="Galactose-binding domain-like"/>
    <property type="match status" value="1"/>
</dbReference>
<dbReference type="AlphaFoldDB" id="A0AAD7Z8S7"/>
<protein>
    <recommendedName>
        <fullName evidence="6">Peptide-N(4)-(N-acetyl-beta-glucosaminyl)asparagine amidase</fullName>
        <ecNumber evidence="5">3.5.1.52</ecNumber>
    </recommendedName>
    <alternativeName>
        <fullName evidence="12">Peptide:N-glycanase</fullName>
    </alternativeName>
</protein>
<reference evidence="16" key="2">
    <citation type="submission" date="2023-05" db="EMBL/GenBank/DDBJ databases">
        <authorList>
            <person name="Fouks B."/>
        </authorList>
    </citation>
    <scope>NUCLEOTIDE SEQUENCE</scope>
    <source>
        <strain evidence="16">Stay&amp;Tobe</strain>
        <tissue evidence="16">Testes</tissue>
    </source>
</reference>
<dbReference type="GO" id="GO:0005829">
    <property type="term" value="C:cytosol"/>
    <property type="evidence" value="ECO:0007669"/>
    <property type="project" value="TreeGrafter"/>
</dbReference>
<comment type="similarity">
    <text evidence="4 13">Belongs to the transglutaminase-like superfamily. PNGase family.</text>
</comment>
<dbReference type="FunFam" id="2.60.120.1020:FF:000001">
    <property type="entry name" value="Peptide-N(4)-(N-acetyl-beta-glucosaminyl)asparagine amidase"/>
    <property type="match status" value="1"/>
</dbReference>
<dbReference type="Pfam" id="PF04721">
    <property type="entry name" value="PAW"/>
    <property type="match status" value="1"/>
</dbReference>
<dbReference type="InterPro" id="IPR008979">
    <property type="entry name" value="Galactose-bd-like_sf"/>
</dbReference>
<comment type="cofactor">
    <cofactor evidence="2">
        <name>Zn(2+)</name>
        <dbReference type="ChEBI" id="CHEBI:29105"/>
    </cofactor>
</comment>
<dbReference type="Gene3D" id="2.60.120.1020">
    <property type="entry name" value="Peptide N glycanase, PAW domain"/>
    <property type="match status" value="1"/>
</dbReference>
<gene>
    <name evidence="16" type="ORF">L9F63_007121</name>
</gene>
<dbReference type="InterPro" id="IPR002931">
    <property type="entry name" value="Transglutaminase-like"/>
</dbReference>
<dbReference type="GO" id="GO:0005634">
    <property type="term" value="C:nucleus"/>
    <property type="evidence" value="ECO:0007669"/>
    <property type="project" value="TreeGrafter"/>
</dbReference>
<evidence type="ECO:0000256" key="4">
    <source>
        <dbReference type="ARBA" id="ARBA00009390"/>
    </source>
</evidence>
<evidence type="ECO:0000256" key="5">
    <source>
        <dbReference type="ARBA" id="ARBA00012158"/>
    </source>
</evidence>
<evidence type="ECO:0000256" key="10">
    <source>
        <dbReference type="ARBA" id="ARBA00022833"/>
    </source>
</evidence>
<sequence length="623" mass="71986">MTKNCILALEENPEDVYLETTTVLLKLIDNVIKDPSNPKYRNIRLGNPVVTSKLLPAGEDSLVLPDSAPIVNLKKIRDEISARRSIYKTHASGSQNPTDKMSKKESSSSSIKKSNSVPHRQHLQSQQLQLTMEKPKKPFLQRIGYNFQRVLRYEDKDLQAKALKLIPLAELEVAAQKNMRMLQMAIKKGETKEEEVNIEEFVLLELMSWFKNSFFSWVNTPECSFCKGTTKFAGHSTASLDGEAERIEVYTCNACNEQTHFPRYNNPEKLLETRKGRCGEWANCFTLLCRAFGWDARYIADETDHVWTEVYSSTRKRWIHYDPCENVCDSPLMYEAGWKKKLSYVMAYSKDEVQDVTWRYTCKQQEVMNRRTECMEEELISIMVKLRNERQKNMSEVKRNYLNSRLIAELIEFLTPHQLTEEEKKGRSSGSLVWRLARGETQGEALVPYVWKPTQAEIAAGKMHIKYSASKNKYFREVGMEEHQSWDRGVYEAKSVCRKEEEDWKMVYIARTEGSEEGSVSWKFDLTGTGVVVDIVQLSFFSKLYKTGQVNLKMCGPETCVLVPLKETMFETDAFRGNTHLEVTAKLKGGSGDNAWQQAQLFRQELTNYTDYPFEIIIKLKKV</sequence>
<evidence type="ECO:0000313" key="17">
    <source>
        <dbReference type="Proteomes" id="UP001233999"/>
    </source>
</evidence>
<dbReference type="InterPro" id="IPR018997">
    <property type="entry name" value="PUB_domain"/>
</dbReference>
<dbReference type="GO" id="GO:0000224">
    <property type="term" value="F:peptide-N4-(N-acetyl-beta-glucosaminyl)asparagine amidase activity"/>
    <property type="evidence" value="ECO:0007669"/>
    <property type="project" value="UniProtKB-EC"/>
</dbReference>
<dbReference type="InterPro" id="IPR038680">
    <property type="entry name" value="PAW_sf"/>
</dbReference>
<keyword evidence="9" id="KW-0378">Hydrolase</keyword>
<keyword evidence="10" id="KW-0862">Zinc</keyword>
<keyword evidence="17" id="KW-1185">Reference proteome</keyword>
<dbReference type="EC" id="3.5.1.52" evidence="5"/>
<dbReference type="PROSITE" id="PS51398">
    <property type="entry name" value="PAW"/>
    <property type="match status" value="1"/>
</dbReference>
<dbReference type="Pfam" id="PF01841">
    <property type="entry name" value="Transglut_core"/>
    <property type="match status" value="1"/>
</dbReference>
<feature type="region of interest" description="Disordered" evidence="14">
    <location>
        <begin position="87"/>
        <end position="131"/>
    </location>
</feature>
<dbReference type="EMBL" id="JASPKZ010009810">
    <property type="protein sequence ID" value="KAJ9576021.1"/>
    <property type="molecule type" value="Genomic_DNA"/>
</dbReference>
<dbReference type="GO" id="GO:0046872">
    <property type="term" value="F:metal ion binding"/>
    <property type="evidence" value="ECO:0007669"/>
    <property type="project" value="UniProtKB-KW"/>
</dbReference>
<evidence type="ECO:0000256" key="6">
    <source>
        <dbReference type="ARBA" id="ARBA00018546"/>
    </source>
</evidence>
<comment type="subcellular location">
    <subcellularLocation>
        <location evidence="3">Cytoplasm</location>
    </subcellularLocation>
</comment>
<dbReference type="Proteomes" id="UP001233999">
    <property type="component" value="Unassembled WGS sequence"/>
</dbReference>
<reference evidence="16" key="1">
    <citation type="journal article" date="2023" name="IScience">
        <title>Live-bearing cockroach genome reveals convergent evolutionary mechanisms linked to viviparity in insects and beyond.</title>
        <authorList>
            <person name="Fouks B."/>
            <person name="Harrison M.C."/>
            <person name="Mikhailova A.A."/>
            <person name="Marchal E."/>
            <person name="English S."/>
            <person name="Carruthers M."/>
            <person name="Jennings E.C."/>
            <person name="Chiamaka E.L."/>
            <person name="Frigard R.A."/>
            <person name="Pippel M."/>
            <person name="Attardo G.M."/>
            <person name="Benoit J.B."/>
            <person name="Bornberg-Bauer E."/>
            <person name="Tobe S.S."/>
        </authorList>
    </citation>
    <scope>NUCLEOTIDE SEQUENCE</scope>
    <source>
        <strain evidence="16">Stay&amp;Tobe</strain>
    </source>
</reference>
<dbReference type="GO" id="GO:0006516">
    <property type="term" value="P:glycoprotein catabolic process"/>
    <property type="evidence" value="ECO:0007669"/>
    <property type="project" value="InterPro"/>
</dbReference>
<evidence type="ECO:0000256" key="14">
    <source>
        <dbReference type="SAM" id="MobiDB-lite"/>
    </source>
</evidence>
<comment type="caution">
    <text evidence="16">The sequence shown here is derived from an EMBL/GenBank/DDBJ whole genome shotgun (WGS) entry which is preliminary data.</text>
</comment>
<organism evidence="16 17">
    <name type="scientific">Diploptera punctata</name>
    <name type="common">Pacific beetle cockroach</name>
    <dbReference type="NCBI Taxonomy" id="6984"/>
    <lineage>
        <taxon>Eukaryota</taxon>
        <taxon>Metazoa</taxon>
        <taxon>Ecdysozoa</taxon>
        <taxon>Arthropoda</taxon>
        <taxon>Hexapoda</taxon>
        <taxon>Insecta</taxon>
        <taxon>Pterygota</taxon>
        <taxon>Neoptera</taxon>
        <taxon>Polyneoptera</taxon>
        <taxon>Dictyoptera</taxon>
        <taxon>Blattodea</taxon>
        <taxon>Blaberoidea</taxon>
        <taxon>Blaberidae</taxon>
        <taxon>Diplopterinae</taxon>
        <taxon>Diploptera</taxon>
    </lineage>
</organism>
<dbReference type="Gene3D" id="1.20.58.2190">
    <property type="match status" value="1"/>
</dbReference>
<comment type="catalytic activity">
    <reaction evidence="1">
        <text>Hydrolysis of an N(4)-(acetyl-beta-D-glucosaminyl)asparagine residue in which the glucosamine residue may be further glycosylated, to yield a (substituted) N-acetyl-beta-D-glucosaminylamine and a peptide containing an aspartate residue.</text>
        <dbReference type="EC" id="3.5.1.52"/>
    </reaction>
</comment>